<organism evidence="2 3">
    <name type="scientific">Candidatus Woesebacteria bacterium GW2011_GWA1_40_43</name>
    <dbReference type="NCBI Taxonomy" id="1618553"/>
    <lineage>
        <taxon>Bacteria</taxon>
        <taxon>Candidatus Woeseibacteriota</taxon>
    </lineage>
</organism>
<evidence type="ECO:0008006" key="4">
    <source>
        <dbReference type="Google" id="ProtNLM"/>
    </source>
</evidence>
<reference evidence="2 3" key="1">
    <citation type="journal article" date="2015" name="Nature">
        <title>rRNA introns, odd ribosomes, and small enigmatic genomes across a large radiation of phyla.</title>
        <authorList>
            <person name="Brown C.T."/>
            <person name="Hug L.A."/>
            <person name="Thomas B.C."/>
            <person name="Sharon I."/>
            <person name="Castelle C.J."/>
            <person name="Singh A."/>
            <person name="Wilkins M.J."/>
            <person name="Williams K.H."/>
            <person name="Banfield J.F."/>
        </authorList>
    </citation>
    <scope>NUCLEOTIDE SEQUENCE [LARGE SCALE GENOMIC DNA]</scope>
</reference>
<feature type="transmembrane region" description="Helical" evidence="1">
    <location>
        <begin position="12"/>
        <end position="30"/>
    </location>
</feature>
<name>A0A0G0SCB7_9BACT</name>
<keyword evidence="1" id="KW-1133">Transmembrane helix</keyword>
<feature type="transmembrane region" description="Helical" evidence="1">
    <location>
        <begin position="321"/>
        <end position="341"/>
    </location>
</feature>
<feature type="transmembrane region" description="Helical" evidence="1">
    <location>
        <begin position="173"/>
        <end position="196"/>
    </location>
</feature>
<keyword evidence="1" id="KW-0812">Transmembrane</keyword>
<feature type="transmembrane region" description="Helical" evidence="1">
    <location>
        <begin position="295"/>
        <end position="314"/>
    </location>
</feature>
<protein>
    <recommendedName>
        <fullName evidence="4">Glycosyltransferase RgtA/B/C/D-like domain-containing protein</fullName>
    </recommendedName>
</protein>
<keyword evidence="1" id="KW-0472">Membrane</keyword>
<dbReference type="EMBL" id="LBZA01000045">
    <property type="protein sequence ID" value="KKR62494.1"/>
    <property type="molecule type" value="Genomic_DNA"/>
</dbReference>
<evidence type="ECO:0000256" key="1">
    <source>
        <dbReference type="SAM" id="Phobius"/>
    </source>
</evidence>
<gene>
    <name evidence="2" type="ORF">UU02_C0045G0004</name>
</gene>
<comment type="caution">
    <text evidence="2">The sequence shown here is derived from an EMBL/GenBank/DDBJ whole genome shotgun (WGS) entry which is preliminary data.</text>
</comment>
<proteinExistence type="predicted"/>
<dbReference type="AlphaFoldDB" id="A0A0G0SCB7"/>
<sequence length="482" mass="55839">MIKFFKRNWQLLSAFLISLVMFFPSLFKFYTHDDFYFLKIANTHSISGFLNFFNLVKDTEGIGVYRPLTLRVYYFLGSNLFNFNPIPLRIISFITFFAIIFLVGKLAKLLTGNAKIGVLSSFLYAVSVTHFGQLYYIGAFQELFLTMLFLASVIFFVKYEIDTKAKHSSRNLILSFLFFILTLMSKETGVVLPVIFVLTHFYLKITRQAKVSIKKLMFFLLPYAATLIIYLTLHFFSFGLIKGDSYVWDFSIKRAVNTAVWYFLWSLNLPEMLIDFIGPGIHLNPNLLKYWSKDIVPIFVLFVIQTSLAVYAFFKSKILKNTHVILFSISWFLVTLSPIVFLPLHKFTYYLTLPLIGVVFLLSYMFLNIKSKTSILFCIVWLSVSAVSLRLTVETNWITRGVDTSKRVYTYFEENRLALASKNIVFVDTPEDETLPWSPTETLKTVLSGNNFFEVFYPDLSSRVSYSGKGDIEIKSRKFLGY</sequence>
<feature type="transmembrane region" description="Helical" evidence="1">
    <location>
        <begin position="143"/>
        <end position="161"/>
    </location>
</feature>
<feature type="transmembrane region" description="Helical" evidence="1">
    <location>
        <begin position="216"/>
        <end position="241"/>
    </location>
</feature>
<feature type="transmembrane region" description="Helical" evidence="1">
    <location>
        <begin position="347"/>
        <end position="367"/>
    </location>
</feature>
<dbReference type="Proteomes" id="UP000034293">
    <property type="component" value="Unassembled WGS sequence"/>
</dbReference>
<feature type="transmembrane region" description="Helical" evidence="1">
    <location>
        <begin position="86"/>
        <end position="104"/>
    </location>
</feature>
<accession>A0A0G0SCB7</accession>
<evidence type="ECO:0000313" key="2">
    <source>
        <dbReference type="EMBL" id="KKR62494.1"/>
    </source>
</evidence>
<evidence type="ECO:0000313" key="3">
    <source>
        <dbReference type="Proteomes" id="UP000034293"/>
    </source>
</evidence>